<evidence type="ECO:0000313" key="2">
    <source>
        <dbReference type="EMBL" id="KJP84846.1"/>
    </source>
</evidence>
<dbReference type="GeneID" id="24270839"/>
<evidence type="ECO:0000256" key="1">
    <source>
        <dbReference type="SAM" id="MobiDB-lite"/>
    </source>
</evidence>
<reference evidence="2 3" key="1">
    <citation type="submission" date="2014-03" db="EMBL/GenBank/DDBJ databases">
        <title>The Genome Sequence of Plasmodium fragile nilgiri.</title>
        <authorList>
            <consortium name="The Broad Institute Genomics Platform"/>
            <consortium name="The Broad Institute Genome Sequencing Center for Infectious Disease"/>
            <person name="Neafsey D."/>
            <person name="Duraisingh M."/>
            <person name="Young S.K."/>
            <person name="Zeng Q."/>
            <person name="Gargeya S."/>
            <person name="Abouelleil A."/>
            <person name="Alvarado L."/>
            <person name="Chapman S.B."/>
            <person name="Gainer-Dewar J."/>
            <person name="Goldberg J."/>
            <person name="Griggs A."/>
            <person name="Gujja S."/>
            <person name="Hansen M."/>
            <person name="Howarth C."/>
            <person name="Imamovic A."/>
            <person name="Larimer J."/>
            <person name="Pearson M."/>
            <person name="Poon T.W."/>
            <person name="Priest M."/>
            <person name="Roberts A."/>
            <person name="Saif S."/>
            <person name="Shea T."/>
            <person name="Sykes S."/>
            <person name="Wortman J."/>
            <person name="Nusbaum C."/>
            <person name="Birren B."/>
        </authorList>
    </citation>
    <scope>NUCLEOTIDE SEQUENCE [LARGE SCALE GENOMIC DNA]</scope>
    <source>
        <strain evidence="3">nilgiri</strain>
    </source>
</reference>
<organism evidence="2 3">
    <name type="scientific">Plasmodium fragile</name>
    <dbReference type="NCBI Taxonomy" id="5857"/>
    <lineage>
        <taxon>Eukaryota</taxon>
        <taxon>Sar</taxon>
        <taxon>Alveolata</taxon>
        <taxon>Apicomplexa</taxon>
        <taxon>Aconoidasida</taxon>
        <taxon>Haemosporida</taxon>
        <taxon>Plasmodiidae</taxon>
        <taxon>Plasmodium</taxon>
        <taxon>Plasmodium (Plasmodium)</taxon>
    </lineage>
</organism>
<dbReference type="EMBL" id="KQ030403">
    <property type="protein sequence ID" value="KJP84846.1"/>
    <property type="molecule type" value="Genomic_DNA"/>
</dbReference>
<feature type="region of interest" description="Disordered" evidence="1">
    <location>
        <begin position="280"/>
        <end position="434"/>
    </location>
</feature>
<accession>A0A0D9QGJ6</accession>
<evidence type="ECO:0000313" key="3">
    <source>
        <dbReference type="Proteomes" id="UP000054561"/>
    </source>
</evidence>
<protein>
    <recommendedName>
        <fullName evidence="4">Schizont-infected cell agglutination extracellular alpha domain-containing protein</fullName>
    </recommendedName>
</protein>
<evidence type="ECO:0008006" key="4">
    <source>
        <dbReference type="Google" id="ProtNLM"/>
    </source>
</evidence>
<dbReference type="VEuPathDB" id="PlasmoDB:AK88_05525"/>
<dbReference type="Proteomes" id="UP000054561">
    <property type="component" value="Unassembled WGS sequence"/>
</dbReference>
<sequence>MRLFINQLNDPNAEEHAANCSNAYWQHPKEDGHTDQQPREMTRRTERVICRLMTQGIYFANAWSSAVKANIEGNSKNDKEIKGLIRCTIVDIYQDILREDTCEGHWGTYYAWYVVEQISGGLTANGGENDCTRGKYKTIQLNTWPMRNKMKTWLKQNKQMKEKLAQEEISGGCTGRQVKTRKQLQEEGVIKENEAEKKEDEKLKSQMKTHFRKILDTLQIQMKEEEGKLRASRAQARPDPSVVDDEEKEGDDIEEHIKNAVANAREKLGQVIVIPASATPATGTTQQTPGAGAAAAAQPVATPPATTKPVVERTDDTTSATHPAHASETPENKSTARGTQTGQELLSTKDPQTAGGAGSSVGRKEDDEPPAGPPPPPPRPPPPPSGKSGDDAAGTTREQGDPGVAGPPGPTEKSGEDKCKQSLGKTANSSGPIVISTGCTSDADLGGGQTLTDAIANGNEFREYTYKEHLEYN</sequence>
<keyword evidence="3" id="KW-1185">Reference proteome</keyword>
<feature type="region of interest" description="Disordered" evidence="1">
    <location>
        <begin position="226"/>
        <end position="251"/>
    </location>
</feature>
<dbReference type="AlphaFoldDB" id="A0A0D9QGJ6"/>
<proteinExistence type="predicted"/>
<feature type="compositionally biased region" description="Polar residues" evidence="1">
    <location>
        <begin position="332"/>
        <end position="351"/>
    </location>
</feature>
<name>A0A0D9QGJ6_PLAFR</name>
<feature type="compositionally biased region" description="Low complexity" evidence="1">
    <location>
        <begin position="280"/>
        <end position="307"/>
    </location>
</feature>
<feature type="compositionally biased region" description="Acidic residues" evidence="1">
    <location>
        <begin position="242"/>
        <end position="251"/>
    </location>
</feature>
<feature type="compositionally biased region" description="Pro residues" evidence="1">
    <location>
        <begin position="370"/>
        <end position="385"/>
    </location>
</feature>
<dbReference type="RefSeq" id="XP_012338550.1">
    <property type="nucleotide sequence ID" value="XM_012483127.1"/>
</dbReference>
<gene>
    <name evidence="2" type="ORF">AK88_05525</name>
</gene>